<evidence type="ECO:0000313" key="4">
    <source>
        <dbReference type="Proteomes" id="UP000499080"/>
    </source>
</evidence>
<feature type="domain" description="MATH" evidence="2">
    <location>
        <begin position="10"/>
        <end position="140"/>
    </location>
</feature>
<dbReference type="Pfam" id="PF22486">
    <property type="entry name" value="MATH_2"/>
    <property type="match status" value="1"/>
</dbReference>
<dbReference type="GO" id="GO:0030163">
    <property type="term" value="P:protein catabolic process"/>
    <property type="evidence" value="ECO:0007669"/>
    <property type="project" value="UniProtKB-ARBA"/>
</dbReference>
<evidence type="ECO:0000259" key="2">
    <source>
        <dbReference type="PROSITE" id="PS50144"/>
    </source>
</evidence>
<dbReference type="InterPro" id="IPR011333">
    <property type="entry name" value="SKP1/BTB/POZ_sf"/>
</dbReference>
<sequence length="518" mass="59928">MSVKENEKKCFTFIWKIENASYCLQKKGEPIKSPAFEVDDFEETKWKLWLYPRGHDRGNYVRFYLCREQDSKEASGIKIRFKLAFLEKGDSVLQSSHVAEHEFSKDQGYGCRKFLKIQDLFLTQRSIYLPQDTLTACCRMWKSVGELPQDVCYFARTRIGVEKRSFMWKIENFSTLELEKKCTYLIKSLANSRQLVSLDLSVTAGLSYEEIIRFEFTIQDPAVKFTTVCLFLVDASGNRVQSNQDEYWFENLPKCKQFTFFFTRKQLIANKSMYLPDDSLSLHWDWAFSKGIVLEEIEEVQKGCTRFGSKISDARKNNNEDTVPFPQTLNDNLKSLYDENFLCDVKLKTSASEFPAHKLILSASSSVFKAMFSRDMKEKDSNCVSISDLNDDSVSAMLHYIYATRVDGLTWEKAYHLYVAADKYAILSLKNICSSYMKDNLSPSNACEVLLLSDFHVDGDLKAAVQDYILKHIKDIVNSDEWKLLMETNSKLAAETLCLQYKIHDRTVLQSVVDFVCF</sequence>
<reference evidence="3 4" key="1">
    <citation type="journal article" date="2019" name="Sci. Rep.">
        <title>Orb-weaving spider Araneus ventricosus genome elucidates the spidroin gene catalogue.</title>
        <authorList>
            <person name="Kono N."/>
            <person name="Nakamura H."/>
            <person name="Ohtoshi R."/>
            <person name="Moran D.A.P."/>
            <person name="Shinohara A."/>
            <person name="Yoshida Y."/>
            <person name="Fujiwara M."/>
            <person name="Mori M."/>
            <person name="Tomita M."/>
            <person name="Arakawa K."/>
        </authorList>
    </citation>
    <scope>NUCLEOTIDE SEQUENCE [LARGE SCALE GENOMIC DNA]</scope>
</reference>
<dbReference type="Gene3D" id="2.60.210.10">
    <property type="entry name" value="Apoptosis, Tumor Necrosis Factor Receptor Associated Protein 2, Chain A"/>
    <property type="match status" value="1"/>
</dbReference>
<evidence type="ECO:0000259" key="1">
    <source>
        <dbReference type="PROSITE" id="PS50097"/>
    </source>
</evidence>
<dbReference type="InterPro" id="IPR000210">
    <property type="entry name" value="BTB/POZ_dom"/>
</dbReference>
<dbReference type="AlphaFoldDB" id="A0A4Y2D765"/>
<dbReference type="SUPFAM" id="SSF54695">
    <property type="entry name" value="POZ domain"/>
    <property type="match status" value="1"/>
</dbReference>
<dbReference type="SUPFAM" id="SSF49599">
    <property type="entry name" value="TRAF domain-like"/>
    <property type="match status" value="2"/>
</dbReference>
<proteinExistence type="predicted"/>
<gene>
    <name evidence="3" type="primary">spop-b_22</name>
    <name evidence="3" type="ORF">AVEN_209655_1</name>
</gene>
<dbReference type="PANTHER" id="PTHR24413">
    <property type="entry name" value="SPECKLE-TYPE POZ PROTEIN"/>
    <property type="match status" value="1"/>
</dbReference>
<comment type="caution">
    <text evidence="3">The sequence shown here is derived from an EMBL/GenBank/DDBJ whole genome shotgun (WGS) entry which is preliminary data.</text>
</comment>
<evidence type="ECO:0000313" key="3">
    <source>
        <dbReference type="EMBL" id="GBM11967.1"/>
    </source>
</evidence>
<organism evidence="3 4">
    <name type="scientific">Araneus ventricosus</name>
    <name type="common">Orbweaver spider</name>
    <name type="synonym">Epeira ventricosa</name>
    <dbReference type="NCBI Taxonomy" id="182803"/>
    <lineage>
        <taxon>Eukaryota</taxon>
        <taxon>Metazoa</taxon>
        <taxon>Ecdysozoa</taxon>
        <taxon>Arthropoda</taxon>
        <taxon>Chelicerata</taxon>
        <taxon>Arachnida</taxon>
        <taxon>Araneae</taxon>
        <taxon>Araneomorphae</taxon>
        <taxon>Entelegynae</taxon>
        <taxon>Araneoidea</taxon>
        <taxon>Araneidae</taxon>
        <taxon>Araneus</taxon>
    </lineage>
</organism>
<dbReference type="SMART" id="SM00225">
    <property type="entry name" value="BTB"/>
    <property type="match status" value="1"/>
</dbReference>
<keyword evidence="4" id="KW-1185">Reference proteome</keyword>
<dbReference type="PROSITE" id="PS50144">
    <property type="entry name" value="MATH"/>
    <property type="match status" value="1"/>
</dbReference>
<protein>
    <submittedName>
        <fullName evidence="3">Speckle-type POZ protein B</fullName>
    </submittedName>
</protein>
<dbReference type="Pfam" id="PF00651">
    <property type="entry name" value="BTB"/>
    <property type="match status" value="1"/>
</dbReference>
<dbReference type="Gene3D" id="1.25.40.420">
    <property type="match status" value="1"/>
</dbReference>
<accession>A0A4Y2D765</accession>
<dbReference type="EMBL" id="BGPR01000306">
    <property type="protein sequence ID" value="GBM11967.1"/>
    <property type="molecule type" value="Genomic_DNA"/>
</dbReference>
<feature type="domain" description="BTB" evidence="1">
    <location>
        <begin position="343"/>
        <end position="407"/>
    </location>
</feature>
<name>A0A4Y2D765_ARAVE</name>
<dbReference type="InterPro" id="IPR008974">
    <property type="entry name" value="TRAF-like"/>
</dbReference>
<dbReference type="OrthoDB" id="6359816at2759"/>
<dbReference type="PROSITE" id="PS50097">
    <property type="entry name" value="BTB"/>
    <property type="match status" value="1"/>
</dbReference>
<dbReference type="Proteomes" id="UP000499080">
    <property type="component" value="Unassembled WGS sequence"/>
</dbReference>
<dbReference type="CDD" id="cd18186">
    <property type="entry name" value="BTB_POZ_ZBTB_KLHL-like"/>
    <property type="match status" value="1"/>
</dbReference>
<dbReference type="InterPro" id="IPR002083">
    <property type="entry name" value="MATH/TRAF_dom"/>
</dbReference>
<dbReference type="Gene3D" id="3.30.710.10">
    <property type="entry name" value="Potassium Channel Kv1.1, Chain A"/>
    <property type="match status" value="1"/>
</dbReference>